<dbReference type="OrthoDB" id="3182339at2759"/>
<dbReference type="PANTHER" id="PTHR13367">
    <property type="entry name" value="UBIQUITIN THIOESTERASE"/>
    <property type="match status" value="1"/>
</dbReference>
<dbReference type="EC" id="3.4.19.12" evidence="2"/>
<evidence type="ECO:0000313" key="9">
    <source>
        <dbReference type="Proteomes" id="UP000559256"/>
    </source>
</evidence>
<keyword evidence="3" id="KW-0645">Protease</keyword>
<comment type="catalytic activity">
    <reaction evidence="1">
        <text>Thiol-dependent hydrolysis of ester, thioester, amide, peptide and isopeptide bonds formed by the C-terminal Gly of ubiquitin (a 76-residue protein attached to proteins as an intracellular targeting signal).</text>
        <dbReference type="EC" id="3.4.19.12"/>
    </reaction>
</comment>
<accession>A0A8H5F9C6</accession>
<proteinExistence type="predicted"/>
<keyword evidence="5" id="KW-0378">Hydrolase</keyword>
<feature type="domain" description="DUF3638" evidence="7">
    <location>
        <begin position="78"/>
        <end position="143"/>
    </location>
</feature>
<reference evidence="8 9" key="1">
    <citation type="journal article" date="2020" name="ISME J.">
        <title>Uncovering the hidden diversity of litter-decomposition mechanisms in mushroom-forming fungi.</title>
        <authorList>
            <person name="Floudas D."/>
            <person name="Bentzer J."/>
            <person name="Ahren D."/>
            <person name="Johansson T."/>
            <person name="Persson P."/>
            <person name="Tunlid A."/>
        </authorList>
    </citation>
    <scope>NUCLEOTIDE SEQUENCE [LARGE SCALE GENOMIC DNA]</scope>
    <source>
        <strain evidence="8 9">CBS 291.85</strain>
    </source>
</reference>
<dbReference type="PANTHER" id="PTHR13367:SF33">
    <property type="entry name" value="P-LOOP CONTAINING NUCLEOSIDE TRIPHOSPHATE HYDROLASE PROTEIN"/>
    <property type="match status" value="1"/>
</dbReference>
<dbReference type="InterPro" id="IPR022099">
    <property type="entry name" value="DUF3638"/>
</dbReference>
<keyword evidence="9" id="KW-1185">Reference proteome</keyword>
<evidence type="ECO:0000256" key="5">
    <source>
        <dbReference type="ARBA" id="ARBA00022801"/>
    </source>
</evidence>
<dbReference type="GO" id="GO:0004843">
    <property type="term" value="F:cysteine-type deubiquitinase activity"/>
    <property type="evidence" value="ECO:0007669"/>
    <property type="project" value="UniProtKB-EC"/>
</dbReference>
<dbReference type="GO" id="GO:0006508">
    <property type="term" value="P:proteolysis"/>
    <property type="evidence" value="ECO:0007669"/>
    <property type="project" value="UniProtKB-KW"/>
</dbReference>
<evidence type="ECO:0000313" key="8">
    <source>
        <dbReference type="EMBL" id="KAF5328003.1"/>
    </source>
</evidence>
<keyword evidence="4" id="KW-0833">Ubl conjugation pathway</keyword>
<dbReference type="InterPro" id="IPR051346">
    <property type="entry name" value="OTU_Deubiquitinase"/>
</dbReference>
<evidence type="ECO:0000259" key="7">
    <source>
        <dbReference type="Pfam" id="PF12340"/>
    </source>
</evidence>
<protein>
    <recommendedName>
        <fullName evidence="2">ubiquitinyl hydrolase 1</fullName>
        <ecNumber evidence="2">3.4.19.12</ecNumber>
    </recommendedName>
</protein>
<gene>
    <name evidence="8" type="ORF">D9758_018877</name>
</gene>
<name>A0A8H5F9C6_9AGAR</name>
<dbReference type="EMBL" id="JAACJM010000376">
    <property type="protein sequence ID" value="KAF5328003.1"/>
    <property type="molecule type" value="Genomic_DNA"/>
</dbReference>
<evidence type="ECO:0000256" key="6">
    <source>
        <dbReference type="ARBA" id="ARBA00022807"/>
    </source>
</evidence>
<evidence type="ECO:0000256" key="1">
    <source>
        <dbReference type="ARBA" id="ARBA00000707"/>
    </source>
</evidence>
<evidence type="ECO:0000256" key="4">
    <source>
        <dbReference type="ARBA" id="ARBA00022786"/>
    </source>
</evidence>
<evidence type="ECO:0000256" key="2">
    <source>
        <dbReference type="ARBA" id="ARBA00012759"/>
    </source>
</evidence>
<organism evidence="8 9">
    <name type="scientific">Tetrapyrgos nigripes</name>
    <dbReference type="NCBI Taxonomy" id="182062"/>
    <lineage>
        <taxon>Eukaryota</taxon>
        <taxon>Fungi</taxon>
        <taxon>Dikarya</taxon>
        <taxon>Basidiomycota</taxon>
        <taxon>Agaricomycotina</taxon>
        <taxon>Agaricomycetes</taxon>
        <taxon>Agaricomycetidae</taxon>
        <taxon>Agaricales</taxon>
        <taxon>Marasmiineae</taxon>
        <taxon>Marasmiaceae</taxon>
        <taxon>Tetrapyrgos</taxon>
    </lineage>
</organism>
<dbReference type="AlphaFoldDB" id="A0A8H5F9C6"/>
<evidence type="ECO:0000256" key="3">
    <source>
        <dbReference type="ARBA" id="ARBA00022670"/>
    </source>
</evidence>
<sequence length="167" mass="18544">MFGPCLPADLLARVTFTVFLMESYDQRRYVSELWLEALKAYGKGIAERQRSQQLLLHSSAMDTNRLLKEVENSCPKGVDDTDWLLVQISSNFLARDVQVDVSKEMINPSQARNSILQLNMGEGKSSVIVPMIASSMADGNKFKALCNQMFPQTSSIATSSTCLSLVD</sequence>
<dbReference type="Proteomes" id="UP000559256">
    <property type="component" value="Unassembled WGS sequence"/>
</dbReference>
<comment type="caution">
    <text evidence="8">The sequence shown here is derived from an EMBL/GenBank/DDBJ whole genome shotgun (WGS) entry which is preliminary data.</text>
</comment>
<dbReference type="Pfam" id="PF12340">
    <property type="entry name" value="DUF3638"/>
    <property type="match status" value="1"/>
</dbReference>
<keyword evidence="6" id="KW-0788">Thiol protease</keyword>